<dbReference type="PANTHER" id="PTHR48099:SF5">
    <property type="entry name" value="C-1-TETRAHYDROFOLATE SYNTHASE, CYTOPLASMIC"/>
    <property type="match status" value="1"/>
</dbReference>
<evidence type="ECO:0000256" key="6">
    <source>
        <dbReference type="ARBA" id="ARBA00022801"/>
    </source>
</evidence>
<reference evidence="15 16" key="1">
    <citation type="submission" date="2019-09" db="EMBL/GenBank/DDBJ databases">
        <title>Complete Genome Sequence of Lactobacillus nenjiangensis SH-Y15, isolated from sauerkraut.</title>
        <authorList>
            <person name="Yang H."/>
        </authorList>
    </citation>
    <scope>NUCLEOTIDE SEQUENCE [LARGE SCALE GENOMIC DNA]</scope>
    <source>
        <strain evidence="15 16">SH-Y15</strain>
    </source>
</reference>
<evidence type="ECO:0000256" key="2">
    <source>
        <dbReference type="ARBA" id="ARBA00011738"/>
    </source>
</evidence>
<proteinExistence type="inferred from homology"/>
<dbReference type="KEGG" id="lnn:F0161_05400"/>
<feature type="binding site" evidence="12">
    <location>
        <begin position="166"/>
        <end position="168"/>
    </location>
    <ligand>
        <name>NADP(+)</name>
        <dbReference type="ChEBI" id="CHEBI:58349"/>
    </ligand>
</feature>
<keyword evidence="4 12" id="KW-0028">Amino-acid biosynthesis</keyword>
<dbReference type="GO" id="GO:0004477">
    <property type="term" value="F:methenyltetrahydrofolate cyclohydrolase activity"/>
    <property type="evidence" value="ECO:0007669"/>
    <property type="project" value="UniProtKB-UniRule"/>
</dbReference>
<dbReference type="UniPathway" id="UPA00193"/>
<dbReference type="InterPro" id="IPR020867">
    <property type="entry name" value="THF_DH/CycHdrlase_CS"/>
</dbReference>
<feature type="binding site" evidence="12">
    <location>
        <position position="232"/>
    </location>
    <ligand>
        <name>NADP(+)</name>
        <dbReference type="ChEBI" id="CHEBI:58349"/>
    </ligand>
</feature>
<dbReference type="RefSeq" id="WP_150203941.1">
    <property type="nucleotide sequence ID" value="NZ_CP043939.1"/>
</dbReference>
<dbReference type="Pfam" id="PF02882">
    <property type="entry name" value="THF_DHG_CYH_C"/>
    <property type="match status" value="1"/>
</dbReference>
<evidence type="ECO:0000259" key="14">
    <source>
        <dbReference type="Pfam" id="PF02882"/>
    </source>
</evidence>
<comment type="subunit">
    <text evidence="2 12">Homodimer.</text>
</comment>
<gene>
    <name evidence="12" type="primary">folD</name>
    <name evidence="15" type="ORF">F0161_05400</name>
</gene>
<dbReference type="EMBL" id="CP043939">
    <property type="protein sequence ID" value="QER67340.1"/>
    <property type="molecule type" value="Genomic_DNA"/>
</dbReference>
<evidence type="ECO:0000256" key="12">
    <source>
        <dbReference type="HAMAP-Rule" id="MF_01576"/>
    </source>
</evidence>
<keyword evidence="7 12" id="KW-0521">NADP</keyword>
<dbReference type="GO" id="GO:0009086">
    <property type="term" value="P:methionine biosynthetic process"/>
    <property type="evidence" value="ECO:0007669"/>
    <property type="project" value="UniProtKB-KW"/>
</dbReference>
<comment type="catalytic activity">
    <reaction evidence="12">
        <text>(6R)-5,10-methenyltetrahydrofolate + H2O = (6R)-10-formyltetrahydrofolate + H(+)</text>
        <dbReference type="Rhea" id="RHEA:23700"/>
        <dbReference type="ChEBI" id="CHEBI:15377"/>
        <dbReference type="ChEBI" id="CHEBI:15378"/>
        <dbReference type="ChEBI" id="CHEBI:57455"/>
        <dbReference type="ChEBI" id="CHEBI:195366"/>
        <dbReference type="EC" id="3.5.4.9"/>
    </reaction>
</comment>
<keyword evidence="5 12" id="KW-0658">Purine biosynthesis</keyword>
<dbReference type="InterPro" id="IPR036291">
    <property type="entry name" value="NAD(P)-bd_dom_sf"/>
</dbReference>
<dbReference type="Gene3D" id="3.40.50.720">
    <property type="entry name" value="NAD(P)-binding Rossmann-like Domain"/>
    <property type="match status" value="1"/>
</dbReference>
<evidence type="ECO:0000256" key="10">
    <source>
        <dbReference type="ARBA" id="ARBA00023167"/>
    </source>
</evidence>
<evidence type="ECO:0000256" key="4">
    <source>
        <dbReference type="ARBA" id="ARBA00022605"/>
    </source>
</evidence>
<name>A0A5P1X0C2_9LACO</name>
<keyword evidence="16" id="KW-1185">Reference proteome</keyword>
<dbReference type="Gene3D" id="3.40.50.10860">
    <property type="entry name" value="Leucine Dehydrogenase, chain A, domain 1"/>
    <property type="match status" value="1"/>
</dbReference>
<evidence type="ECO:0000313" key="16">
    <source>
        <dbReference type="Proteomes" id="UP000325295"/>
    </source>
</evidence>
<evidence type="ECO:0000256" key="5">
    <source>
        <dbReference type="ARBA" id="ARBA00022755"/>
    </source>
</evidence>
<comment type="similarity">
    <text evidence="12">Belongs to the tetrahydrofolate dehydrogenase/cyclohydrolase family.</text>
</comment>
<evidence type="ECO:0000256" key="7">
    <source>
        <dbReference type="ARBA" id="ARBA00022857"/>
    </source>
</evidence>
<dbReference type="InterPro" id="IPR046346">
    <property type="entry name" value="Aminoacid_DH-like_N_sf"/>
</dbReference>
<evidence type="ECO:0000256" key="8">
    <source>
        <dbReference type="ARBA" id="ARBA00023002"/>
    </source>
</evidence>
<keyword evidence="8 12" id="KW-0560">Oxidoreductase</keyword>
<keyword evidence="9 12" id="KW-0368">Histidine biosynthesis</keyword>
<dbReference type="PROSITE" id="PS00767">
    <property type="entry name" value="THF_DHG_CYH_2"/>
    <property type="match status" value="1"/>
</dbReference>
<keyword evidence="10 12" id="KW-0486">Methionine biosynthesis</keyword>
<dbReference type="FunFam" id="3.40.50.10860:FF:000005">
    <property type="entry name" value="C-1-tetrahydrofolate synthase, cytoplasmic, putative"/>
    <property type="match status" value="1"/>
</dbReference>
<evidence type="ECO:0000256" key="11">
    <source>
        <dbReference type="ARBA" id="ARBA00023268"/>
    </source>
</evidence>
<evidence type="ECO:0000256" key="3">
    <source>
        <dbReference type="ARBA" id="ARBA00022563"/>
    </source>
</evidence>
<dbReference type="FunFam" id="3.40.50.720:FF:000094">
    <property type="entry name" value="Bifunctional protein FolD"/>
    <property type="match status" value="1"/>
</dbReference>
<dbReference type="PANTHER" id="PTHR48099">
    <property type="entry name" value="C-1-TETRAHYDROFOLATE SYNTHASE, CYTOPLASMIC-RELATED"/>
    <property type="match status" value="1"/>
</dbReference>
<keyword evidence="6 12" id="KW-0378">Hydrolase</keyword>
<dbReference type="OrthoDB" id="9803580at2"/>
<keyword evidence="3 12" id="KW-0554">One-carbon metabolism</keyword>
<dbReference type="InterPro" id="IPR020631">
    <property type="entry name" value="THF_DH/CycHdrlase_NAD-bd_dom"/>
</dbReference>
<keyword evidence="11 12" id="KW-0511">Multifunctional enzyme</keyword>
<evidence type="ECO:0000259" key="13">
    <source>
        <dbReference type="Pfam" id="PF00763"/>
    </source>
</evidence>
<dbReference type="SUPFAM" id="SSF53223">
    <property type="entry name" value="Aminoacid dehydrogenase-like, N-terminal domain"/>
    <property type="match status" value="1"/>
</dbReference>
<evidence type="ECO:0000256" key="9">
    <source>
        <dbReference type="ARBA" id="ARBA00023102"/>
    </source>
</evidence>
<dbReference type="Proteomes" id="UP000325295">
    <property type="component" value="Chromosome"/>
</dbReference>
<dbReference type="InterPro" id="IPR000672">
    <property type="entry name" value="THF_DH/CycHdrlase"/>
</dbReference>
<sequence>MAIILDGKTTAASLNDATKIQADKLTAQGIQPGIAVILVGEDPASQIYTRNKHRKAEKLGMKSVLIELPETVSQDEVINEVEKLNQDQSIHAILVQSPLPDHIDATTVTNSILPSKDVDGFNPTNLGKLYGRQPGNYPVACTPKGIMTLLKQYDITLAGKNVVVIGRSVLVGRPVAALMINQNATVTLAGRFTQNLKALAKTADILVVATGTPALISGQDIKPGATVIDVGINRGADGKLTGDVDFETASQVAGAITPVPGGVGPMTIATLMQQTVELTQWSLNNGK</sequence>
<protein>
    <recommendedName>
        <fullName evidence="12">Bifunctional protein FolD</fullName>
    </recommendedName>
    <domain>
        <recommendedName>
            <fullName evidence="12">Methylenetetrahydrofolate dehydrogenase</fullName>
            <ecNumber evidence="12">1.5.1.5</ecNumber>
        </recommendedName>
    </domain>
    <domain>
        <recommendedName>
            <fullName evidence="12">Methenyltetrahydrofolate cyclohydrolase</fullName>
            <ecNumber evidence="12">3.5.4.9</ecNumber>
        </recommendedName>
    </domain>
</protein>
<dbReference type="AlphaFoldDB" id="A0A5P1X0C2"/>
<accession>A0A5P1X0C2</accession>
<dbReference type="Pfam" id="PF00763">
    <property type="entry name" value="THF_DHG_CYH"/>
    <property type="match status" value="1"/>
</dbReference>
<evidence type="ECO:0000313" key="15">
    <source>
        <dbReference type="EMBL" id="QER67340.1"/>
    </source>
</evidence>
<dbReference type="PRINTS" id="PR00085">
    <property type="entry name" value="THFDHDRGNASE"/>
</dbReference>
<feature type="domain" description="Tetrahydrofolate dehydrogenase/cyclohydrolase NAD(P)-binding" evidence="14">
    <location>
        <begin position="140"/>
        <end position="280"/>
    </location>
</feature>
<dbReference type="GO" id="GO:0004488">
    <property type="term" value="F:methylenetetrahydrofolate dehydrogenase (NADP+) activity"/>
    <property type="evidence" value="ECO:0007669"/>
    <property type="project" value="UniProtKB-UniRule"/>
</dbReference>
<dbReference type="EC" id="1.5.1.5" evidence="12"/>
<organism evidence="15 16">
    <name type="scientific">Paucilactobacillus nenjiangensis</name>
    <dbReference type="NCBI Taxonomy" id="1296540"/>
    <lineage>
        <taxon>Bacteria</taxon>
        <taxon>Bacillati</taxon>
        <taxon>Bacillota</taxon>
        <taxon>Bacilli</taxon>
        <taxon>Lactobacillales</taxon>
        <taxon>Lactobacillaceae</taxon>
        <taxon>Paucilactobacillus</taxon>
    </lineage>
</organism>
<dbReference type="HAMAP" id="MF_01576">
    <property type="entry name" value="THF_DHG_CYH"/>
    <property type="match status" value="1"/>
</dbReference>
<dbReference type="GO" id="GO:0005829">
    <property type="term" value="C:cytosol"/>
    <property type="evidence" value="ECO:0007669"/>
    <property type="project" value="TreeGrafter"/>
</dbReference>
<comment type="function">
    <text evidence="12">Catalyzes the oxidation of 5,10-methylenetetrahydrofolate to 5,10-methenyltetrahydrofolate and then the hydrolysis of 5,10-methenyltetrahydrofolate to 10-formyltetrahydrofolate.</text>
</comment>
<comment type="caution">
    <text evidence="12">Lacks conserved residue(s) required for the propagation of feature annotation.</text>
</comment>
<dbReference type="GO" id="GO:0006164">
    <property type="term" value="P:purine nucleotide biosynthetic process"/>
    <property type="evidence" value="ECO:0007669"/>
    <property type="project" value="UniProtKB-KW"/>
</dbReference>
<dbReference type="GO" id="GO:0035999">
    <property type="term" value="P:tetrahydrofolate interconversion"/>
    <property type="evidence" value="ECO:0007669"/>
    <property type="project" value="UniProtKB-UniRule"/>
</dbReference>
<dbReference type="InterPro" id="IPR020630">
    <property type="entry name" value="THF_DH/CycHdrlase_cat_dom"/>
</dbReference>
<dbReference type="CDD" id="cd01080">
    <property type="entry name" value="NAD_bind_m-THF_DH_Cyclohyd"/>
    <property type="match status" value="1"/>
</dbReference>
<comment type="pathway">
    <text evidence="1 12">One-carbon metabolism; tetrahydrofolate interconversion.</text>
</comment>
<dbReference type="SUPFAM" id="SSF51735">
    <property type="entry name" value="NAD(P)-binding Rossmann-fold domains"/>
    <property type="match status" value="1"/>
</dbReference>
<dbReference type="GO" id="GO:0000105">
    <property type="term" value="P:L-histidine biosynthetic process"/>
    <property type="evidence" value="ECO:0007669"/>
    <property type="project" value="UniProtKB-KW"/>
</dbReference>
<comment type="catalytic activity">
    <reaction evidence="12">
        <text>(6R)-5,10-methylene-5,6,7,8-tetrahydrofolate + NADP(+) = (6R)-5,10-methenyltetrahydrofolate + NADPH</text>
        <dbReference type="Rhea" id="RHEA:22812"/>
        <dbReference type="ChEBI" id="CHEBI:15636"/>
        <dbReference type="ChEBI" id="CHEBI:57455"/>
        <dbReference type="ChEBI" id="CHEBI:57783"/>
        <dbReference type="ChEBI" id="CHEBI:58349"/>
        <dbReference type="EC" id="1.5.1.5"/>
    </reaction>
</comment>
<dbReference type="EC" id="3.5.4.9" evidence="12"/>
<evidence type="ECO:0000256" key="1">
    <source>
        <dbReference type="ARBA" id="ARBA00004777"/>
    </source>
</evidence>
<feature type="domain" description="Tetrahydrofolate dehydrogenase/cyclohydrolase catalytic" evidence="13">
    <location>
        <begin position="5"/>
        <end position="119"/>
    </location>
</feature>